<dbReference type="SUPFAM" id="SSF55890">
    <property type="entry name" value="Sporulation response regulatory protein Spo0B"/>
    <property type="match status" value="1"/>
</dbReference>
<dbReference type="AlphaFoldDB" id="A0A369B376"/>
<evidence type="ECO:0000256" key="4">
    <source>
        <dbReference type="ARBA" id="ARBA00022475"/>
    </source>
</evidence>
<evidence type="ECO:0000256" key="5">
    <source>
        <dbReference type="ARBA" id="ARBA00022553"/>
    </source>
</evidence>
<proteinExistence type="predicted"/>
<reference evidence="14 15" key="1">
    <citation type="submission" date="2017-05" db="EMBL/GenBank/DDBJ databases">
        <title>Vagococcus spp. assemblies.</title>
        <authorList>
            <person name="Gulvik C.A."/>
        </authorList>
    </citation>
    <scope>NUCLEOTIDE SEQUENCE [LARGE SCALE GENOMIC DNA]</scope>
    <source>
        <strain evidence="14 15">NCFB 2497</strain>
    </source>
</reference>
<keyword evidence="7" id="KW-0812">Transmembrane</keyword>
<keyword evidence="13" id="KW-0472">Membrane</keyword>
<dbReference type="InterPro" id="IPR029151">
    <property type="entry name" value="Sensor-like_sf"/>
</dbReference>
<comment type="catalytic activity">
    <reaction evidence="1">
        <text>ATP + protein L-histidine = ADP + protein N-phospho-L-histidine.</text>
        <dbReference type="EC" id="2.7.13.3"/>
    </reaction>
</comment>
<dbReference type="InterPro" id="IPR003594">
    <property type="entry name" value="HATPase_dom"/>
</dbReference>
<protein>
    <recommendedName>
        <fullName evidence="3">histidine kinase</fullName>
        <ecNumber evidence="3">2.7.13.3</ecNumber>
    </recommendedName>
</protein>
<dbReference type="Proteomes" id="UP000288197">
    <property type="component" value="Unassembled WGS sequence"/>
</dbReference>
<dbReference type="PANTHER" id="PTHR43547">
    <property type="entry name" value="TWO-COMPONENT HISTIDINE KINASE"/>
    <property type="match status" value="1"/>
</dbReference>
<evidence type="ECO:0000256" key="2">
    <source>
        <dbReference type="ARBA" id="ARBA00004651"/>
    </source>
</evidence>
<dbReference type="GO" id="GO:0005524">
    <property type="term" value="F:ATP binding"/>
    <property type="evidence" value="ECO:0007669"/>
    <property type="project" value="UniProtKB-KW"/>
</dbReference>
<evidence type="ECO:0000256" key="8">
    <source>
        <dbReference type="ARBA" id="ARBA00022741"/>
    </source>
</evidence>
<dbReference type="InterPro" id="IPR033463">
    <property type="entry name" value="sCache_3"/>
</dbReference>
<dbReference type="Pfam" id="PF14689">
    <property type="entry name" value="SPOB_a"/>
    <property type="match status" value="1"/>
</dbReference>
<keyword evidence="11" id="KW-1133">Transmembrane helix</keyword>
<dbReference type="InterPro" id="IPR016120">
    <property type="entry name" value="Sig_transdc_His_kin_SpoOB"/>
</dbReference>
<keyword evidence="15" id="KW-1185">Reference proteome</keyword>
<dbReference type="GeneID" id="63145447"/>
<evidence type="ECO:0000256" key="6">
    <source>
        <dbReference type="ARBA" id="ARBA00022679"/>
    </source>
</evidence>
<dbReference type="PANTHER" id="PTHR43547:SF10">
    <property type="entry name" value="SENSOR HISTIDINE KINASE DCUS"/>
    <property type="match status" value="1"/>
</dbReference>
<dbReference type="Gene3D" id="3.30.450.20">
    <property type="entry name" value="PAS domain"/>
    <property type="match status" value="2"/>
</dbReference>
<name>A0A369B376_9ENTE</name>
<dbReference type="Gene3D" id="1.10.287.130">
    <property type="match status" value="1"/>
</dbReference>
<dbReference type="GO" id="GO:0000155">
    <property type="term" value="F:phosphorelay sensor kinase activity"/>
    <property type="evidence" value="ECO:0007669"/>
    <property type="project" value="InterPro"/>
</dbReference>
<keyword evidence="5" id="KW-0597">Phosphoprotein</keyword>
<evidence type="ECO:0000256" key="13">
    <source>
        <dbReference type="ARBA" id="ARBA00023136"/>
    </source>
</evidence>
<keyword evidence="12" id="KW-0902">Two-component regulatory system</keyword>
<gene>
    <name evidence="14" type="ORF">CBF32_01325</name>
</gene>
<dbReference type="EMBL" id="NGJX01000001">
    <property type="protein sequence ID" value="RSU05665.1"/>
    <property type="molecule type" value="Genomic_DNA"/>
</dbReference>
<sequence>MPLQTRKEQRYSLRTIIIFIVMISTFISLIASGILIRNYVVNQKIHQVEEKIKLITDMVARQPEIIQALETPANNETDIQQLASDIMKDTQVDFVVVLDKNLIRLSHPDQTAIGKPFSNIPDAKLALDGKSHFSTKEGILGEGTRYFTPVKDNQGNVIGVICVGLRSITIDAELEEAHTKLLIGLFLGLSVGVLGATYGAYRIKKIIFNLEPYEIANLVYDKELVEQEITESILAINLNKQIILMNKEAQKLLKKIDSSYNLKLNDFLPEKLYQALFESVFISKQKIKDQRLSIDQLNIVVNTSPIFAKNKFRGAVVTFRDQSDLTLLIQQLSGTEQYIDSLRAQTHEFMNKMQVIMGMIELKQYDDVSRYINKLHNNFQAEVGYITDKVKSAAIAGYLLGKAGEAQEQKITFILDPNSYLPELTESADIHELLQILGNVLTNAFDAVKLEFVKEVTLSLNFDSEEEIIIITISDNGCGIDLSYANLIFNNKFSTKSTNRGYGLYMVHKTITSRAGLIEFSSTKDLGTEFYIEFPITKGEYK</sequence>
<dbReference type="SUPFAM" id="SSF55874">
    <property type="entry name" value="ATPase domain of HSP90 chaperone/DNA topoisomerase II/histidine kinase"/>
    <property type="match status" value="1"/>
</dbReference>
<dbReference type="OrthoDB" id="9792686at2"/>
<evidence type="ECO:0000256" key="12">
    <source>
        <dbReference type="ARBA" id="ARBA00023012"/>
    </source>
</evidence>
<dbReference type="Gene3D" id="3.30.565.10">
    <property type="entry name" value="Histidine kinase-like ATPase, C-terminal domain"/>
    <property type="match status" value="1"/>
</dbReference>
<evidence type="ECO:0000256" key="11">
    <source>
        <dbReference type="ARBA" id="ARBA00022989"/>
    </source>
</evidence>
<evidence type="ECO:0000256" key="9">
    <source>
        <dbReference type="ARBA" id="ARBA00022777"/>
    </source>
</evidence>
<comment type="caution">
    <text evidence="14">The sequence shown here is derived from an EMBL/GenBank/DDBJ whole genome shotgun (WGS) entry which is preliminary data.</text>
</comment>
<keyword evidence="6" id="KW-0808">Transferase</keyword>
<accession>A0A369B376</accession>
<dbReference type="GO" id="GO:0005886">
    <property type="term" value="C:plasma membrane"/>
    <property type="evidence" value="ECO:0007669"/>
    <property type="project" value="UniProtKB-SubCell"/>
</dbReference>
<evidence type="ECO:0000256" key="10">
    <source>
        <dbReference type="ARBA" id="ARBA00022840"/>
    </source>
</evidence>
<dbReference type="InterPro" id="IPR004358">
    <property type="entry name" value="Sig_transdc_His_kin-like_C"/>
</dbReference>
<evidence type="ECO:0000256" key="7">
    <source>
        <dbReference type="ARBA" id="ARBA00022692"/>
    </source>
</evidence>
<keyword evidence="9" id="KW-0418">Kinase</keyword>
<keyword evidence="10" id="KW-0067">ATP-binding</keyword>
<dbReference type="SUPFAM" id="SSF103190">
    <property type="entry name" value="Sensory domain-like"/>
    <property type="match status" value="1"/>
</dbReference>
<dbReference type="Pfam" id="PF02518">
    <property type="entry name" value="HATPase_c"/>
    <property type="match status" value="1"/>
</dbReference>
<dbReference type="SMART" id="SM00387">
    <property type="entry name" value="HATPase_c"/>
    <property type="match status" value="1"/>
</dbReference>
<evidence type="ECO:0000313" key="14">
    <source>
        <dbReference type="EMBL" id="RSU05665.1"/>
    </source>
</evidence>
<dbReference type="PROSITE" id="PS50109">
    <property type="entry name" value="HIS_KIN"/>
    <property type="match status" value="1"/>
</dbReference>
<evidence type="ECO:0000256" key="1">
    <source>
        <dbReference type="ARBA" id="ARBA00000085"/>
    </source>
</evidence>
<dbReference type="EC" id="2.7.13.3" evidence="3"/>
<dbReference type="RefSeq" id="WP_114288737.1">
    <property type="nucleotide sequence ID" value="NZ_JAMDER010000003.1"/>
</dbReference>
<organism evidence="14 15">
    <name type="scientific">Vagococcus fluvialis</name>
    <dbReference type="NCBI Taxonomy" id="2738"/>
    <lineage>
        <taxon>Bacteria</taxon>
        <taxon>Bacillati</taxon>
        <taxon>Bacillota</taxon>
        <taxon>Bacilli</taxon>
        <taxon>Lactobacillales</taxon>
        <taxon>Enterococcaceae</taxon>
        <taxon>Vagococcus</taxon>
    </lineage>
</organism>
<dbReference type="PRINTS" id="PR00344">
    <property type="entry name" value="BCTRLSENSOR"/>
</dbReference>
<dbReference type="InterPro" id="IPR005467">
    <property type="entry name" value="His_kinase_dom"/>
</dbReference>
<dbReference type="Pfam" id="PF17203">
    <property type="entry name" value="sCache_3_2"/>
    <property type="match status" value="1"/>
</dbReference>
<keyword evidence="4" id="KW-1003">Cell membrane</keyword>
<evidence type="ECO:0000256" key="3">
    <source>
        <dbReference type="ARBA" id="ARBA00012438"/>
    </source>
</evidence>
<dbReference type="InterPro" id="IPR036890">
    <property type="entry name" value="HATPase_C_sf"/>
</dbReference>
<evidence type="ECO:0000313" key="15">
    <source>
        <dbReference type="Proteomes" id="UP000288197"/>
    </source>
</evidence>
<comment type="subcellular location">
    <subcellularLocation>
        <location evidence="2">Cell membrane</location>
        <topology evidence="2">Multi-pass membrane protein</topology>
    </subcellularLocation>
</comment>
<keyword evidence="8" id="KW-0547">Nucleotide-binding</keyword>
<dbReference type="InterPro" id="IPR039506">
    <property type="entry name" value="SPOB_a"/>
</dbReference>